<name>A0A497XDS1_9PROT</name>
<keyword evidence="12" id="KW-1185">Reference proteome</keyword>
<keyword evidence="3 8" id="KW-0812">Transmembrane</keyword>
<feature type="domain" description="POTRA" evidence="10">
    <location>
        <begin position="35"/>
        <end position="102"/>
    </location>
</feature>
<keyword evidence="6 8" id="KW-0472">Membrane</keyword>
<accession>A0A497XDS1</accession>
<dbReference type="PANTHER" id="PTHR12815:SF23">
    <property type="entry name" value="OUTER MEMBRANE PROTEIN ASSEMBLY FACTOR BAMA"/>
    <property type="match status" value="1"/>
</dbReference>
<dbReference type="NCBIfam" id="TIGR03303">
    <property type="entry name" value="OM_YaeT"/>
    <property type="match status" value="1"/>
</dbReference>
<dbReference type="Proteomes" id="UP000268908">
    <property type="component" value="Unassembled WGS sequence"/>
</dbReference>
<comment type="function">
    <text evidence="8">Part of the outer membrane protein assembly complex, which is involved in assembly and insertion of beta-barrel proteins into the outer membrane.</text>
</comment>
<evidence type="ECO:0000256" key="2">
    <source>
        <dbReference type="ARBA" id="ARBA00022452"/>
    </source>
</evidence>
<feature type="chain" id="PRO_5019874433" description="Outer membrane protein assembly factor BamA" evidence="8">
    <location>
        <begin position="32"/>
        <end position="776"/>
    </location>
</feature>
<dbReference type="FunFam" id="3.10.20.310:FF:000002">
    <property type="entry name" value="Outer membrane protein assembly factor BamA"/>
    <property type="match status" value="1"/>
</dbReference>
<proteinExistence type="inferred from homology"/>
<dbReference type="GO" id="GO:0043165">
    <property type="term" value="P:Gram-negative-bacterium-type cell outer membrane assembly"/>
    <property type="evidence" value="ECO:0007669"/>
    <property type="project" value="UniProtKB-UniRule"/>
</dbReference>
<protein>
    <recommendedName>
        <fullName evidence="8 9">Outer membrane protein assembly factor BamA</fullName>
    </recommendedName>
</protein>
<dbReference type="RefSeq" id="WP_121241710.1">
    <property type="nucleotide sequence ID" value="NZ_BHVV01000008.1"/>
</dbReference>
<keyword evidence="5 8" id="KW-0677">Repeat</keyword>
<evidence type="ECO:0000256" key="4">
    <source>
        <dbReference type="ARBA" id="ARBA00022729"/>
    </source>
</evidence>
<evidence type="ECO:0000256" key="3">
    <source>
        <dbReference type="ARBA" id="ARBA00022692"/>
    </source>
</evidence>
<reference evidence="11 12" key="1">
    <citation type="submission" date="2018-10" db="EMBL/GenBank/DDBJ databases">
        <title>Genomic Encyclopedia of Type Strains, Phase IV (KMG-IV): sequencing the most valuable type-strain genomes for metagenomic binning, comparative biology and taxonomic classification.</title>
        <authorList>
            <person name="Goeker M."/>
        </authorList>
    </citation>
    <scope>NUCLEOTIDE SEQUENCE [LARGE SCALE GENOMIC DNA]</scope>
    <source>
        <strain evidence="11 12">DSM 26916</strain>
    </source>
</reference>
<evidence type="ECO:0000313" key="12">
    <source>
        <dbReference type="Proteomes" id="UP000268908"/>
    </source>
</evidence>
<dbReference type="Pfam" id="PF07244">
    <property type="entry name" value="POTRA"/>
    <property type="match status" value="5"/>
</dbReference>
<dbReference type="PANTHER" id="PTHR12815">
    <property type="entry name" value="SORTING AND ASSEMBLY MACHINERY SAMM50 PROTEIN FAMILY MEMBER"/>
    <property type="match status" value="1"/>
</dbReference>
<dbReference type="OrthoDB" id="9803054at2"/>
<dbReference type="PIRSF" id="PIRSF006076">
    <property type="entry name" value="OM_assembly_OMP85"/>
    <property type="match status" value="1"/>
</dbReference>
<dbReference type="GO" id="GO:1990063">
    <property type="term" value="C:Bam protein complex"/>
    <property type="evidence" value="ECO:0007669"/>
    <property type="project" value="TreeGrafter"/>
</dbReference>
<comment type="subunit">
    <text evidence="8">Part of the Bam complex.</text>
</comment>
<feature type="domain" description="POTRA" evidence="10">
    <location>
        <begin position="277"/>
        <end position="355"/>
    </location>
</feature>
<comment type="caution">
    <text evidence="11">The sequence shown here is derived from an EMBL/GenBank/DDBJ whole genome shotgun (WGS) entry which is preliminary data.</text>
</comment>
<evidence type="ECO:0000256" key="8">
    <source>
        <dbReference type="HAMAP-Rule" id="MF_01430"/>
    </source>
</evidence>
<dbReference type="InterPro" id="IPR034746">
    <property type="entry name" value="POTRA"/>
</dbReference>
<feature type="domain" description="POTRA" evidence="10">
    <location>
        <begin position="103"/>
        <end position="183"/>
    </location>
</feature>
<dbReference type="Gene3D" id="3.10.20.310">
    <property type="entry name" value="membrane protein fhac"/>
    <property type="match status" value="5"/>
</dbReference>
<comment type="similarity">
    <text evidence="8">Belongs to the BamA family.</text>
</comment>
<dbReference type="InterPro" id="IPR000184">
    <property type="entry name" value="Bac_surfAg_D15"/>
</dbReference>
<feature type="domain" description="POTRA" evidence="10">
    <location>
        <begin position="358"/>
        <end position="432"/>
    </location>
</feature>
<organism evidence="11 12">
    <name type="scientific">Sulfurisoma sediminicola</name>
    <dbReference type="NCBI Taxonomy" id="1381557"/>
    <lineage>
        <taxon>Bacteria</taxon>
        <taxon>Pseudomonadati</taxon>
        <taxon>Pseudomonadota</taxon>
        <taxon>Betaproteobacteria</taxon>
        <taxon>Nitrosomonadales</taxon>
        <taxon>Sterolibacteriaceae</taxon>
        <taxon>Sulfurisoma</taxon>
    </lineage>
</organism>
<dbReference type="Gene3D" id="2.40.160.50">
    <property type="entry name" value="membrane protein fhac: a member of the omp85/tpsb transporter family"/>
    <property type="match status" value="1"/>
</dbReference>
<evidence type="ECO:0000256" key="6">
    <source>
        <dbReference type="ARBA" id="ARBA00023136"/>
    </source>
</evidence>
<evidence type="ECO:0000256" key="7">
    <source>
        <dbReference type="ARBA" id="ARBA00023237"/>
    </source>
</evidence>
<dbReference type="Pfam" id="PF01103">
    <property type="entry name" value="Omp85"/>
    <property type="match status" value="1"/>
</dbReference>
<dbReference type="EMBL" id="RCCI01000005">
    <property type="protein sequence ID" value="RLJ65120.1"/>
    <property type="molecule type" value="Genomic_DNA"/>
</dbReference>
<comment type="subcellular location">
    <subcellularLocation>
        <location evidence="8">Cell outer membrane</location>
    </subcellularLocation>
    <subcellularLocation>
        <location evidence="1">Membrane</location>
    </subcellularLocation>
</comment>
<dbReference type="InterPro" id="IPR010827">
    <property type="entry name" value="BamA/TamA_POTRA"/>
</dbReference>
<keyword evidence="4 8" id="KW-0732">Signal</keyword>
<gene>
    <name evidence="8" type="primary">bamA</name>
    <name evidence="11" type="ORF">DFR35_1776</name>
</gene>
<keyword evidence="2 8" id="KW-1134">Transmembrane beta strand</keyword>
<dbReference type="InterPro" id="IPR023707">
    <property type="entry name" value="OM_assembly_BamA"/>
</dbReference>
<evidence type="ECO:0000256" key="1">
    <source>
        <dbReference type="ARBA" id="ARBA00004370"/>
    </source>
</evidence>
<keyword evidence="7 8" id="KW-0998">Cell outer membrane</keyword>
<dbReference type="AlphaFoldDB" id="A0A497XDS1"/>
<dbReference type="PROSITE" id="PS51779">
    <property type="entry name" value="POTRA"/>
    <property type="match status" value="5"/>
</dbReference>
<evidence type="ECO:0000256" key="5">
    <source>
        <dbReference type="ARBA" id="ARBA00022737"/>
    </source>
</evidence>
<dbReference type="InterPro" id="IPR039910">
    <property type="entry name" value="D15-like"/>
</dbReference>
<sequence precursor="true">MNNKLMTGVLSSMAALTAALGLALAASPALAFNPFPVKDIRIEGIQRTEAGTVFSYLPVKVGDTMTDDKAAQAIKALFGTGFFKDVRIEIDNDVVVVIVEERPAIASIDFNGLKAFKKEDLLKGLKEVGLAESRIFDRALIERAEQELKRQYLAQGYYAVSLTTTVTPLERNRVGISVTVDEGDIAKIRQINIVGAKAFKESELLGLFTLTTPGIMTWYTKNDQYSKQKLSADIESLRSFYLDRGYMEFNVESTQVQISPSKQDIYITINMSEGEKYTVASVKLAGNLMLPEAELTKLVLVKPGDVFSREKMTETTKAISERLGNEGYAFANVNAAPELDKAKRTAAFTIYIDPGRRVYVRRIGVTGNSKTRDEVIRREMRQLEASWYDGEKINKSKKRVDRLGYFEEVTVETPPVPGTTDQVDVNVNVKEKPTGNVSLGAGYSSTEGMTFSTAIQQENMFGSGRHIGFAINTSKVNTLYSLSYTNPYWTVDGTAFGFDVYHRDLDTSSLDVGSFGSRATGGGFRLGLPISEENFVNLGLSGDRTKLKVNSSSPIQYQNYVRDFGEYQNTVLTTASWSRDTVDSRIWPMRGFVGRVGGEISLPAGNVKYWKVNLGYTQFVPIGRDYALKLNGELGSGDGYSDKPLPFFKNFYAGGIGSVRGYRAGSIGPYDPVTDQHLGGIHRVVGNAEFLFPMPGMGKDRSLRMSAFIDGGRVWGNSKNMTVPNPENDGGARYSGGLGAAWTSPVGPLKFSVATPLNKKDGDKTETFQFTMGTTF</sequence>
<evidence type="ECO:0000259" key="10">
    <source>
        <dbReference type="PROSITE" id="PS51779"/>
    </source>
</evidence>
<evidence type="ECO:0000256" key="9">
    <source>
        <dbReference type="NCBIfam" id="TIGR03303"/>
    </source>
</evidence>
<dbReference type="HAMAP" id="MF_01430">
    <property type="entry name" value="OM_assembly_BamA"/>
    <property type="match status" value="1"/>
</dbReference>
<evidence type="ECO:0000313" key="11">
    <source>
        <dbReference type="EMBL" id="RLJ65120.1"/>
    </source>
</evidence>
<dbReference type="GO" id="GO:0051205">
    <property type="term" value="P:protein insertion into membrane"/>
    <property type="evidence" value="ECO:0007669"/>
    <property type="project" value="UniProtKB-UniRule"/>
</dbReference>
<feature type="signal peptide" evidence="8">
    <location>
        <begin position="1"/>
        <end position="31"/>
    </location>
</feature>
<feature type="domain" description="POTRA" evidence="10">
    <location>
        <begin position="186"/>
        <end position="274"/>
    </location>
</feature>